<accession>A0A916RA66</accession>
<sequence>MALPVPFAALANQAGQTARSVGFTVAIYVVLALVGLTGLGFLLAAAFMAVAAATNPLVAALILGGALLTVSAIAFAIMVQRAKVRKLEQKQSAANAALVASSISLASTGLKLASRVKNPMFWPAVATIAAGWYLTRNSKE</sequence>
<evidence type="ECO:0000256" key="1">
    <source>
        <dbReference type="SAM" id="Phobius"/>
    </source>
</evidence>
<gene>
    <name evidence="2" type="ORF">GCM10011499_15190</name>
</gene>
<dbReference type="Proteomes" id="UP000596977">
    <property type="component" value="Unassembled WGS sequence"/>
</dbReference>
<evidence type="ECO:0000313" key="3">
    <source>
        <dbReference type="Proteomes" id="UP000596977"/>
    </source>
</evidence>
<name>A0A916RA66_9HYPH</name>
<keyword evidence="1" id="KW-1133">Transmembrane helix</keyword>
<keyword evidence="3" id="KW-1185">Reference proteome</keyword>
<feature type="transmembrane region" description="Helical" evidence="1">
    <location>
        <begin position="25"/>
        <end position="51"/>
    </location>
</feature>
<reference evidence="2 3" key="1">
    <citation type="journal article" date="2014" name="Int. J. Syst. Evol. Microbiol.">
        <title>Complete genome sequence of Corynebacterium casei LMG S-19264T (=DSM 44701T), isolated from a smear-ripened cheese.</title>
        <authorList>
            <consortium name="US DOE Joint Genome Institute (JGI-PGF)"/>
            <person name="Walter F."/>
            <person name="Albersmeier A."/>
            <person name="Kalinowski J."/>
            <person name="Ruckert C."/>
        </authorList>
    </citation>
    <scope>NUCLEOTIDE SEQUENCE [LARGE SCALE GENOMIC DNA]</scope>
    <source>
        <strain evidence="2 3">CGMCC 1.15896</strain>
    </source>
</reference>
<dbReference type="EMBL" id="BMKB01000002">
    <property type="protein sequence ID" value="GGA46397.1"/>
    <property type="molecule type" value="Genomic_DNA"/>
</dbReference>
<dbReference type="AlphaFoldDB" id="A0A916RA66"/>
<keyword evidence="1" id="KW-0472">Membrane</keyword>
<protein>
    <submittedName>
        <fullName evidence="2">Uncharacterized protein</fullName>
    </submittedName>
</protein>
<organism evidence="2 3">
    <name type="scientific">Pelagibacterium lentulum</name>
    <dbReference type="NCBI Taxonomy" id="2029865"/>
    <lineage>
        <taxon>Bacteria</taxon>
        <taxon>Pseudomonadati</taxon>
        <taxon>Pseudomonadota</taxon>
        <taxon>Alphaproteobacteria</taxon>
        <taxon>Hyphomicrobiales</taxon>
        <taxon>Devosiaceae</taxon>
        <taxon>Pelagibacterium</taxon>
    </lineage>
</organism>
<feature type="transmembrane region" description="Helical" evidence="1">
    <location>
        <begin position="57"/>
        <end position="80"/>
    </location>
</feature>
<evidence type="ECO:0000313" key="2">
    <source>
        <dbReference type="EMBL" id="GGA46397.1"/>
    </source>
</evidence>
<keyword evidence="1" id="KW-0812">Transmembrane</keyword>
<comment type="caution">
    <text evidence="2">The sequence shown here is derived from an EMBL/GenBank/DDBJ whole genome shotgun (WGS) entry which is preliminary data.</text>
</comment>
<proteinExistence type="predicted"/>
<dbReference type="RefSeq" id="WP_127073979.1">
    <property type="nucleotide sequence ID" value="NZ_BMKB01000002.1"/>
</dbReference>
<dbReference type="OrthoDB" id="9938683at2"/>